<reference evidence="1 2" key="1">
    <citation type="journal article" date="2015" name="Genome Announc.">
        <title>Genome Sequence of Mushroom Soft-Rot Pathogen Janthinobacterium agaricidamnosum.</title>
        <authorList>
            <person name="Graupner K."/>
            <person name="Lackner G."/>
            <person name="Hertweck C."/>
        </authorList>
    </citation>
    <scope>NUCLEOTIDE SEQUENCE [LARGE SCALE GENOMIC DNA]</scope>
    <source>
        <strain evidence="2">NBRC 102515 / DSM 9628</strain>
    </source>
</reference>
<dbReference type="PATRIC" id="fig|1349767.4.peg.3321"/>
<protein>
    <submittedName>
        <fullName evidence="1">Uncharacterized protein</fullName>
    </submittedName>
</protein>
<dbReference type="Proteomes" id="UP000027604">
    <property type="component" value="Chromosome I"/>
</dbReference>
<dbReference type="KEGG" id="jag:GJA_1639"/>
<name>W0V0C1_9BURK</name>
<dbReference type="HOGENOM" id="CLU_3136605_0_0_4"/>
<proteinExistence type="predicted"/>
<accession>W0V0C1</accession>
<gene>
    <name evidence="1" type="ORF">GJA_1639</name>
</gene>
<dbReference type="EMBL" id="HG322949">
    <property type="protein sequence ID" value="CDG82279.1"/>
    <property type="molecule type" value="Genomic_DNA"/>
</dbReference>
<organism evidence="1 2">
    <name type="scientific">Janthinobacterium agaricidamnosum NBRC 102515 = DSM 9628</name>
    <dbReference type="NCBI Taxonomy" id="1349767"/>
    <lineage>
        <taxon>Bacteria</taxon>
        <taxon>Pseudomonadati</taxon>
        <taxon>Pseudomonadota</taxon>
        <taxon>Betaproteobacteria</taxon>
        <taxon>Burkholderiales</taxon>
        <taxon>Oxalobacteraceae</taxon>
        <taxon>Janthinobacterium</taxon>
    </lineage>
</organism>
<keyword evidence="2" id="KW-1185">Reference proteome</keyword>
<sequence length="49" mass="5568">MYCAGQAQHGDGNGCRALTQTQSRTWLPAFQTCHLLILFLARGRLRYRS</sequence>
<evidence type="ECO:0000313" key="2">
    <source>
        <dbReference type="Proteomes" id="UP000027604"/>
    </source>
</evidence>
<evidence type="ECO:0000313" key="1">
    <source>
        <dbReference type="EMBL" id="CDG82279.1"/>
    </source>
</evidence>
<dbReference type="AlphaFoldDB" id="W0V0C1"/>